<gene>
    <name evidence="8" type="ORF">LCGC14_0200230</name>
</gene>
<dbReference type="GO" id="GO:0008237">
    <property type="term" value="F:metallopeptidase activity"/>
    <property type="evidence" value="ECO:0007669"/>
    <property type="project" value="UniProtKB-KW"/>
</dbReference>
<dbReference type="Pfam" id="PF00675">
    <property type="entry name" value="Peptidase_M16"/>
    <property type="match status" value="1"/>
</dbReference>
<dbReference type="InterPro" id="IPR050626">
    <property type="entry name" value="Peptidase_M16"/>
</dbReference>
<evidence type="ECO:0000313" key="8">
    <source>
        <dbReference type="EMBL" id="KKN93158.1"/>
    </source>
</evidence>
<dbReference type="GO" id="GO:0046872">
    <property type="term" value="F:metal ion binding"/>
    <property type="evidence" value="ECO:0007669"/>
    <property type="project" value="InterPro"/>
</dbReference>
<evidence type="ECO:0000256" key="2">
    <source>
        <dbReference type="ARBA" id="ARBA00022670"/>
    </source>
</evidence>
<dbReference type="InterPro" id="IPR011765">
    <property type="entry name" value="Pept_M16_N"/>
</dbReference>
<dbReference type="EMBL" id="LAZR01000088">
    <property type="protein sequence ID" value="KKN93158.1"/>
    <property type="molecule type" value="Genomic_DNA"/>
</dbReference>
<comment type="similarity">
    <text evidence="1">Belongs to the peptidase M16 family.</text>
</comment>
<dbReference type="PANTHER" id="PTHR43690">
    <property type="entry name" value="NARDILYSIN"/>
    <property type="match status" value="1"/>
</dbReference>
<keyword evidence="4" id="KW-0862">Zinc</keyword>
<keyword evidence="5" id="KW-0482">Metalloprotease</keyword>
<dbReference type="GO" id="GO:0006508">
    <property type="term" value="P:proteolysis"/>
    <property type="evidence" value="ECO:0007669"/>
    <property type="project" value="UniProtKB-KW"/>
</dbReference>
<evidence type="ECO:0008006" key="9">
    <source>
        <dbReference type="Google" id="ProtNLM"/>
    </source>
</evidence>
<dbReference type="Pfam" id="PF05193">
    <property type="entry name" value="Peptidase_M16_C"/>
    <property type="match status" value="1"/>
</dbReference>
<dbReference type="InterPro" id="IPR007863">
    <property type="entry name" value="Peptidase_M16_C"/>
</dbReference>
<keyword evidence="2" id="KW-0645">Protease</keyword>
<evidence type="ECO:0000256" key="3">
    <source>
        <dbReference type="ARBA" id="ARBA00022801"/>
    </source>
</evidence>
<evidence type="ECO:0000256" key="1">
    <source>
        <dbReference type="ARBA" id="ARBA00007261"/>
    </source>
</evidence>
<evidence type="ECO:0000259" key="6">
    <source>
        <dbReference type="Pfam" id="PF00675"/>
    </source>
</evidence>
<feature type="domain" description="Peptidase M16 N-terminal" evidence="6">
    <location>
        <begin position="37"/>
        <end position="183"/>
    </location>
</feature>
<name>A0A0F9XLZ1_9ZZZZ</name>
<dbReference type="InterPro" id="IPR011249">
    <property type="entry name" value="Metalloenz_LuxS/M16"/>
</dbReference>
<reference evidence="8" key="1">
    <citation type="journal article" date="2015" name="Nature">
        <title>Complex archaea that bridge the gap between prokaryotes and eukaryotes.</title>
        <authorList>
            <person name="Spang A."/>
            <person name="Saw J.H."/>
            <person name="Jorgensen S.L."/>
            <person name="Zaremba-Niedzwiedzka K."/>
            <person name="Martijn J."/>
            <person name="Lind A.E."/>
            <person name="van Eijk R."/>
            <person name="Schleper C."/>
            <person name="Guy L."/>
            <person name="Ettema T.J."/>
        </authorList>
    </citation>
    <scope>NUCLEOTIDE SEQUENCE</scope>
</reference>
<sequence>MLRLIFALLTLPLLSFTAAADESRQPTHSYTLDNGLKVIIREDHRAPVVVSQVWYKVGSSDEPPGQTGLSHALEHMMFKGSKNLEPGQASRLLGSLGASENAMTTRDYTAYYQTLSRDQLPVALELEAERMHQLSLPEDEFLKEIEVIKEERRMRVDDNPNGLAYERFLTQAYMASPYGQPVIGWMHDLDRMQIEDLRAWYRAHYVPANATLVIVGDVYPETVKPLVERYFGVVPARTPVPIRTPLELPVGGERSLVQHLDVQLPSLLLGFNVPSLGTSKNPWEVHALRLLDAVLDGGHSARLASNLERGSNLATTVGTNYDPFSRGDSLFSISGIPNLSRDVSLEQLEQAVWQQIDLIKMTPPSTEELERVQAQLVAQLVFAQDDINTQATRIGALESAGLPWELVDQDVEALQAITPEQISDVARRYLVPERMTRTTILPLAKEAQP</sequence>
<dbReference type="PANTHER" id="PTHR43690:SF17">
    <property type="entry name" value="PROTEIN YHJJ"/>
    <property type="match status" value="1"/>
</dbReference>
<dbReference type="SUPFAM" id="SSF63411">
    <property type="entry name" value="LuxS/MPP-like metallohydrolase"/>
    <property type="match status" value="2"/>
</dbReference>
<evidence type="ECO:0000259" key="7">
    <source>
        <dbReference type="Pfam" id="PF05193"/>
    </source>
</evidence>
<protein>
    <recommendedName>
        <fullName evidence="9">Peptidase M16 N-terminal domain-containing protein</fullName>
    </recommendedName>
</protein>
<proteinExistence type="inferred from homology"/>
<keyword evidence="3" id="KW-0378">Hydrolase</keyword>
<dbReference type="AlphaFoldDB" id="A0A0F9XLZ1"/>
<evidence type="ECO:0000256" key="5">
    <source>
        <dbReference type="ARBA" id="ARBA00023049"/>
    </source>
</evidence>
<evidence type="ECO:0000256" key="4">
    <source>
        <dbReference type="ARBA" id="ARBA00022833"/>
    </source>
</evidence>
<dbReference type="Gene3D" id="3.30.830.10">
    <property type="entry name" value="Metalloenzyme, LuxS/M16 peptidase-like"/>
    <property type="match status" value="2"/>
</dbReference>
<comment type="caution">
    <text evidence="8">The sequence shown here is derived from an EMBL/GenBank/DDBJ whole genome shotgun (WGS) entry which is preliminary data.</text>
</comment>
<organism evidence="8">
    <name type="scientific">marine sediment metagenome</name>
    <dbReference type="NCBI Taxonomy" id="412755"/>
    <lineage>
        <taxon>unclassified sequences</taxon>
        <taxon>metagenomes</taxon>
        <taxon>ecological metagenomes</taxon>
    </lineage>
</organism>
<feature type="domain" description="Peptidase M16 C-terminal" evidence="7">
    <location>
        <begin position="193"/>
        <end position="376"/>
    </location>
</feature>
<accession>A0A0F9XLZ1</accession>